<sequence>MPTPIPIAMKLATTILRATLLLTSLGMDAVFSMNIGTTAKIPSIMTSMLKMWEAVP</sequence>
<dbReference type="EMBL" id="BNJF01000002">
    <property type="protein sequence ID" value="GHO46270.1"/>
    <property type="molecule type" value="Genomic_DNA"/>
</dbReference>
<accession>A0A8J3MSM3</accession>
<gene>
    <name evidence="1" type="ORF">KSX_44330</name>
</gene>
<protein>
    <submittedName>
        <fullName evidence="1">Uncharacterized protein</fullName>
    </submittedName>
</protein>
<organism evidence="1 2">
    <name type="scientific">Ktedonospora formicarum</name>
    <dbReference type="NCBI Taxonomy" id="2778364"/>
    <lineage>
        <taxon>Bacteria</taxon>
        <taxon>Bacillati</taxon>
        <taxon>Chloroflexota</taxon>
        <taxon>Ktedonobacteria</taxon>
        <taxon>Ktedonobacterales</taxon>
        <taxon>Ktedonobacteraceae</taxon>
        <taxon>Ktedonospora</taxon>
    </lineage>
</organism>
<dbReference type="Proteomes" id="UP000612362">
    <property type="component" value="Unassembled WGS sequence"/>
</dbReference>
<keyword evidence="2" id="KW-1185">Reference proteome</keyword>
<reference evidence="1" key="1">
    <citation type="submission" date="2020-10" db="EMBL/GenBank/DDBJ databases">
        <title>Taxonomic study of unclassified bacteria belonging to the class Ktedonobacteria.</title>
        <authorList>
            <person name="Yabe S."/>
            <person name="Wang C.M."/>
            <person name="Zheng Y."/>
            <person name="Sakai Y."/>
            <person name="Cavaletti L."/>
            <person name="Monciardini P."/>
            <person name="Donadio S."/>
        </authorList>
    </citation>
    <scope>NUCLEOTIDE SEQUENCE</scope>
    <source>
        <strain evidence="1">SOSP1-1</strain>
    </source>
</reference>
<proteinExistence type="predicted"/>
<evidence type="ECO:0000313" key="1">
    <source>
        <dbReference type="EMBL" id="GHO46270.1"/>
    </source>
</evidence>
<dbReference type="AlphaFoldDB" id="A0A8J3MSM3"/>
<evidence type="ECO:0000313" key="2">
    <source>
        <dbReference type="Proteomes" id="UP000612362"/>
    </source>
</evidence>
<comment type="caution">
    <text evidence="1">The sequence shown here is derived from an EMBL/GenBank/DDBJ whole genome shotgun (WGS) entry which is preliminary data.</text>
</comment>
<name>A0A8J3MSM3_9CHLR</name>